<reference evidence="2 3" key="1">
    <citation type="submission" date="2016-11" db="EMBL/GenBank/DDBJ databases">
        <title>Comparative genomics of Bartonella apis.</title>
        <authorList>
            <person name="Engel P."/>
        </authorList>
    </citation>
    <scope>NUCLEOTIDE SEQUENCE [LARGE SCALE GENOMIC DNA]</scope>
    <source>
        <strain evidence="2 3">BBC0122</strain>
    </source>
</reference>
<feature type="transmembrane region" description="Helical" evidence="1">
    <location>
        <begin position="148"/>
        <end position="175"/>
    </location>
</feature>
<dbReference type="KEGG" id="bapi:BBC0122_000080"/>
<organism evidence="2 3">
    <name type="scientific">Bartonella choladocola</name>
    <dbReference type="NCBI Taxonomy" id="2750995"/>
    <lineage>
        <taxon>Bacteria</taxon>
        <taxon>Pseudomonadati</taxon>
        <taxon>Pseudomonadota</taxon>
        <taxon>Alphaproteobacteria</taxon>
        <taxon>Hyphomicrobiales</taxon>
        <taxon>Bartonellaceae</taxon>
        <taxon>Bartonella</taxon>
    </lineage>
</organism>
<accession>A0A1U9MEM2</accession>
<feature type="transmembrane region" description="Helical" evidence="1">
    <location>
        <begin position="76"/>
        <end position="98"/>
    </location>
</feature>
<keyword evidence="1" id="KW-0472">Membrane</keyword>
<evidence type="ECO:0008006" key="4">
    <source>
        <dbReference type="Google" id="ProtNLM"/>
    </source>
</evidence>
<name>A0A1U9MEM2_9HYPH</name>
<feature type="transmembrane region" description="Helical" evidence="1">
    <location>
        <begin position="12"/>
        <end position="32"/>
    </location>
</feature>
<proteinExistence type="predicted"/>
<dbReference type="EMBL" id="CP015625">
    <property type="protein sequence ID" value="AQT46149.1"/>
    <property type="molecule type" value="Genomic_DNA"/>
</dbReference>
<evidence type="ECO:0000313" key="2">
    <source>
        <dbReference type="EMBL" id="AQT46149.1"/>
    </source>
</evidence>
<sequence>MLSYIFSIKGFILSLDGLLLSFLFGAVLAYFTNISLKTLYRIPYMFILAFAFLGYVLLTYAINLLVFRLIGTLPLAFLVLLAAIPPFLFGYIAMYLSVSRARDGFGKKGAAWLLVIPLLNLGLFIVTLDDDPEDRDEKPINRNPIETPAFMNGATGIIAATIIFVLSFTGGMMLVTYPSIIQIPELLFMGTR</sequence>
<dbReference type="AlphaFoldDB" id="A0A1U9MEM2"/>
<dbReference type="OrthoDB" id="7926563at2"/>
<protein>
    <recommendedName>
        <fullName evidence="4">DUF805 domain-containing protein</fullName>
    </recommendedName>
</protein>
<keyword evidence="3" id="KW-1185">Reference proteome</keyword>
<evidence type="ECO:0000313" key="3">
    <source>
        <dbReference type="Proteomes" id="UP000189632"/>
    </source>
</evidence>
<dbReference type="RefSeq" id="WP_077990214.1">
    <property type="nucleotide sequence ID" value="NZ_CP015625.1"/>
</dbReference>
<keyword evidence="1" id="KW-0812">Transmembrane</keyword>
<dbReference type="Proteomes" id="UP000189632">
    <property type="component" value="Chromosome"/>
</dbReference>
<feature type="transmembrane region" description="Helical" evidence="1">
    <location>
        <begin position="110"/>
        <end position="128"/>
    </location>
</feature>
<feature type="transmembrane region" description="Helical" evidence="1">
    <location>
        <begin position="44"/>
        <end position="70"/>
    </location>
</feature>
<gene>
    <name evidence="2" type="ORF">BBC0122_000080</name>
</gene>
<keyword evidence="1" id="KW-1133">Transmembrane helix</keyword>
<evidence type="ECO:0000256" key="1">
    <source>
        <dbReference type="SAM" id="Phobius"/>
    </source>
</evidence>